<dbReference type="InterPro" id="IPR039417">
    <property type="entry name" value="Peptidase_C1A_papain-like"/>
</dbReference>
<dbReference type="PRINTS" id="PR00705">
    <property type="entry name" value="PAPAIN"/>
</dbReference>
<organism evidence="5 6">
    <name type="scientific">Giardia intestinalis</name>
    <name type="common">Giardia lamblia</name>
    <dbReference type="NCBI Taxonomy" id="5741"/>
    <lineage>
        <taxon>Eukaryota</taxon>
        <taxon>Metamonada</taxon>
        <taxon>Diplomonadida</taxon>
        <taxon>Hexamitidae</taxon>
        <taxon>Giardiinae</taxon>
        <taxon>Giardia</taxon>
    </lineage>
</organism>
<evidence type="ECO:0000313" key="6">
    <source>
        <dbReference type="Proteomes" id="UP000018320"/>
    </source>
</evidence>
<protein>
    <submittedName>
        <fullName evidence="5">Cathepsin L</fullName>
    </submittedName>
</protein>
<reference evidence="5 6" key="2">
    <citation type="journal article" date="2013" name="Genome Biol. Evol.">
        <title>Genome sequencing of Giardia lamblia genotypes A2 and B isolates (DH and GS) and comparative analysis with the genomes of genotypes A1 and E (WB and Pig).</title>
        <authorList>
            <person name="Adam R.D."/>
            <person name="Dahlstrom E.W."/>
            <person name="Martens C.A."/>
            <person name="Bruno D.P."/>
            <person name="Barbian K.D."/>
            <person name="Ricklefs S.M."/>
            <person name="Hernandez M.M."/>
            <person name="Narla N.P."/>
            <person name="Patel R.B."/>
            <person name="Porcella S.F."/>
            <person name="Nash T.E."/>
        </authorList>
    </citation>
    <scope>NUCLEOTIDE SEQUENCE [LARGE SCALE GENOMIC DNA]</scope>
    <source>
        <strain evidence="5 6">DH</strain>
    </source>
</reference>
<evidence type="ECO:0000256" key="3">
    <source>
        <dbReference type="SAM" id="SignalP"/>
    </source>
</evidence>
<dbReference type="CDD" id="cd02248">
    <property type="entry name" value="Peptidase_C1A"/>
    <property type="match status" value="1"/>
</dbReference>
<keyword evidence="3" id="KW-0732">Signal</keyword>
<evidence type="ECO:0000256" key="1">
    <source>
        <dbReference type="ARBA" id="ARBA00008455"/>
    </source>
</evidence>
<dbReference type="EMBL" id="AHGT01000015">
    <property type="protein sequence ID" value="ESU38291.1"/>
    <property type="molecule type" value="Genomic_DNA"/>
</dbReference>
<sequence length="588" mass="66535">MVKKCPCQVIKMKTLALLLSAAAWSIPSTPTIYKCKATFRAPYGNNTQHFEVAFDLSQNRERTSFYNKDGTLIDQEIINYDHYYNIRTERNRTACYKSTPPSNMAKPVRTGNPRPLSYLVPTLTNDWVDMGITIVNGRYVNHYRLNGIDEAQSDLYTYISTRAFQQDFYCYKDESVCIPVRWTMRSISTFGSHFDLYNLDYTACTTEVEDSDFAEPFICKFIEDPDWDNWDNDPDNPVGPTFEALKRIFGGNTLTRLLSAFSRQSSPKELSNDHATALKANVELIAKINSNSSYTFTAAPNHFSHIDIQTALSALTGFRRTKRRIENGRNYIQSSSGEWHDVPLFDADHLKNEDLPQELDWRVRGIMNMAKDQVACGSCWTFGAIGTIEGRINKLRVVEEGLRHEPLKAYSEQSIVDCYWGFGSFGCDGGDTLAALKWLVENNGGRVAFESEYPYLGQNDLCKEALFDHESFYFVTGYSAVKQYSIPSLKAALQDGPVAVSIGITESLLFYSGGVYNDPACPYKYDDLSHAVLAVGYGTDDTYGDYWIVRNSWSPLWGMDGYFYLSMKDNICGILTDASYAVVSKRKS</sequence>
<dbReference type="InterPro" id="IPR025660">
    <property type="entry name" value="Pept_his_AS"/>
</dbReference>
<dbReference type="InterPro" id="IPR013128">
    <property type="entry name" value="Peptidase_C1A"/>
</dbReference>
<dbReference type="AlphaFoldDB" id="V6THQ8"/>
<dbReference type="InterPro" id="IPR000668">
    <property type="entry name" value="Peptidase_C1A_C"/>
</dbReference>
<dbReference type="SMART" id="SM00645">
    <property type="entry name" value="Pept_C1"/>
    <property type="match status" value="1"/>
</dbReference>
<evidence type="ECO:0000313" key="5">
    <source>
        <dbReference type="EMBL" id="ESU38291.1"/>
    </source>
</evidence>
<dbReference type="InterPro" id="IPR025661">
    <property type="entry name" value="Pept_asp_AS"/>
</dbReference>
<evidence type="ECO:0000259" key="4">
    <source>
        <dbReference type="SMART" id="SM00645"/>
    </source>
</evidence>
<dbReference type="GO" id="GO:0008234">
    <property type="term" value="F:cysteine-type peptidase activity"/>
    <property type="evidence" value="ECO:0007669"/>
    <property type="project" value="InterPro"/>
</dbReference>
<dbReference type="FunFam" id="3.90.70.10:FF:000211">
    <property type="entry name" value="Clan CA, family C1, cathepsin H-like cysteine peptidase"/>
    <property type="match status" value="1"/>
</dbReference>
<feature type="signal peptide" evidence="3">
    <location>
        <begin position="1"/>
        <end position="25"/>
    </location>
</feature>
<dbReference type="VEuPathDB" id="GiardiaDB:GL50803_0014983"/>
<dbReference type="PROSITE" id="PS00640">
    <property type="entry name" value="THIOL_PROTEASE_ASN"/>
    <property type="match status" value="1"/>
</dbReference>
<dbReference type="SUPFAM" id="SSF54001">
    <property type="entry name" value="Cysteine proteinases"/>
    <property type="match status" value="1"/>
</dbReference>
<feature type="chain" id="PRO_5018660798" evidence="3">
    <location>
        <begin position="26"/>
        <end position="588"/>
    </location>
</feature>
<accession>V6THQ8</accession>
<dbReference type="VEuPathDB" id="GiardiaDB:DHA2_14983"/>
<proteinExistence type="inferred from homology"/>
<dbReference type="PANTHER" id="PTHR12411">
    <property type="entry name" value="CYSTEINE PROTEASE FAMILY C1-RELATED"/>
    <property type="match status" value="1"/>
</dbReference>
<dbReference type="Gene3D" id="3.90.70.10">
    <property type="entry name" value="Cysteine proteinases"/>
    <property type="match status" value="1"/>
</dbReference>
<gene>
    <name evidence="5" type="ORF">DHA2_14983</name>
</gene>
<dbReference type="Proteomes" id="UP000018320">
    <property type="component" value="Unassembled WGS sequence"/>
</dbReference>
<dbReference type="Pfam" id="PF00112">
    <property type="entry name" value="Peptidase_C1"/>
    <property type="match status" value="1"/>
</dbReference>
<dbReference type="VEuPathDB" id="GiardiaDB:QR46_0731"/>
<reference evidence="6" key="1">
    <citation type="submission" date="2012-02" db="EMBL/GenBank/DDBJ databases">
        <title>Genome sequencing of Giardia lamblia Genotypes A2 and B isolates (DH and GS) and comparative analysis with the genomes of Genotypes A1 and E (WB and Pig).</title>
        <authorList>
            <person name="Adam R."/>
            <person name="Dahlstrom E."/>
            <person name="Martens C."/>
            <person name="Bruno D."/>
            <person name="Barbian K."/>
            <person name="Porcella S.F."/>
            <person name="Nash T."/>
        </authorList>
    </citation>
    <scope>NUCLEOTIDE SEQUENCE</scope>
    <source>
        <strain evidence="6">DH</strain>
    </source>
</reference>
<dbReference type="VEuPathDB" id="GiardiaDB:GL50581_4331"/>
<comment type="similarity">
    <text evidence="1">Belongs to the peptidase C1 family.</text>
</comment>
<dbReference type="PROSITE" id="PS00639">
    <property type="entry name" value="THIOL_PROTEASE_HIS"/>
    <property type="match status" value="1"/>
</dbReference>
<name>V6THQ8_GIAIN</name>
<dbReference type="SMR" id="V6THQ8"/>
<comment type="caution">
    <text evidence="5">The sequence shown here is derived from an EMBL/GenBank/DDBJ whole genome shotgun (WGS) entry which is preliminary data.</text>
</comment>
<dbReference type="GO" id="GO:0006508">
    <property type="term" value="P:proteolysis"/>
    <property type="evidence" value="ECO:0007669"/>
    <property type="project" value="InterPro"/>
</dbReference>
<feature type="domain" description="Peptidase C1A papain C-terminal" evidence="4">
    <location>
        <begin position="355"/>
        <end position="582"/>
    </location>
</feature>
<keyword evidence="2" id="KW-1015">Disulfide bond</keyword>
<evidence type="ECO:0000256" key="2">
    <source>
        <dbReference type="ARBA" id="ARBA00023157"/>
    </source>
</evidence>
<dbReference type="InterPro" id="IPR038765">
    <property type="entry name" value="Papain-like_cys_pep_sf"/>
</dbReference>